<reference evidence="2 3" key="1">
    <citation type="journal article" date="2013" name="Genome Announc.">
        <title>Draft Genome Sequence of Sphingobium quisquiliarum Strain P25T, a Novel Hexachlorocyclohexane (HCH)-Degrading Bacterium Isolated from an HCH Dumpsite.</title>
        <authorList>
            <person name="Kumar Singh A."/>
            <person name="Sangwan N."/>
            <person name="Sharma A."/>
            <person name="Gupta V."/>
            <person name="Khurana J.P."/>
            <person name="Lal R."/>
        </authorList>
    </citation>
    <scope>NUCLEOTIDE SEQUENCE [LARGE SCALE GENOMIC DNA]</scope>
    <source>
        <strain evidence="2 3">P25</strain>
    </source>
</reference>
<dbReference type="InterPro" id="IPR007393">
    <property type="entry name" value="YlxR_dom"/>
</dbReference>
<evidence type="ECO:0000259" key="1">
    <source>
        <dbReference type="Pfam" id="PF04296"/>
    </source>
</evidence>
<dbReference type="EMBL" id="ATHO01000073">
    <property type="protein sequence ID" value="EQB07920.1"/>
    <property type="molecule type" value="Genomic_DNA"/>
</dbReference>
<protein>
    <submittedName>
        <fullName evidence="2">Transcription terminating nucleic-acid-binding protein</fullName>
    </submittedName>
</protein>
<name>T0I8B8_9SPHN</name>
<dbReference type="RefSeq" id="WP_021238082.1">
    <property type="nucleotide sequence ID" value="NZ_ATHO01000073.1"/>
</dbReference>
<accession>T0I8B8</accession>
<sequence>MTERKCILSGDRADPEGLVRLAIGPAGEVLPDIRAKAPGRGAWIGVPRAELEQALTRGKLKGALSRAFKTGDLHIPDALPDLIEEGLRKALLDRLGLEARASMVLTGSEKIDVACRQGKVELLLHASDAAADGNRKLDQALRVGQEAEGTDLAGIVLPVDRHALSMAMGRDNVVHIAVTDSRAASRLRTAIGRLESYLGCATEAPAHGEQDSAGAQGV</sequence>
<gene>
    <name evidence="2" type="ORF">L288_09055</name>
</gene>
<dbReference type="SUPFAM" id="SSF64376">
    <property type="entry name" value="YlxR-like"/>
    <property type="match status" value="1"/>
</dbReference>
<dbReference type="Gene3D" id="3.30.1330.30">
    <property type="match status" value="1"/>
</dbReference>
<dbReference type="Proteomes" id="UP000015525">
    <property type="component" value="Unassembled WGS sequence"/>
</dbReference>
<dbReference type="Gene3D" id="3.30.1230.10">
    <property type="entry name" value="YlxR-like"/>
    <property type="match status" value="1"/>
</dbReference>
<dbReference type="InterPro" id="IPR029064">
    <property type="entry name" value="Ribosomal_eL30-like_sf"/>
</dbReference>
<dbReference type="InterPro" id="IPR035931">
    <property type="entry name" value="YlxR-like_sf"/>
</dbReference>
<dbReference type="Pfam" id="PF04296">
    <property type="entry name" value="YlxR"/>
    <property type="match status" value="1"/>
</dbReference>
<dbReference type="SUPFAM" id="SSF55315">
    <property type="entry name" value="L30e-like"/>
    <property type="match status" value="1"/>
</dbReference>
<dbReference type="AlphaFoldDB" id="T0I8B8"/>
<proteinExistence type="predicted"/>
<feature type="domain" description="YlxR" evidence="1">
    <location>
        <begin position="4"/>
        <end position="69"/>
    </location>
</feature>
<dbReference type="PATRIC" id="fig|1329909.3.peg.1752"/>
<keyword evidence="3" id="KW-1185">Reference proteome</keyword>
<dbReference type="InterPro" id="IPR037465">
    <property type="entry name" value="YlxR"/>
</dbReference>
<dbReference type="PANTHER" id="PTHR34215">
    <property type="entry name" value="BLL0784 PROTEIN"/>
    <property type="match status" value="1"/>
</dbReference>
<evidence type="ECO:0000313" key="3">
    <source>
        <dbReference type="Proteomes" id="UP000015525"/>
    </source>
</evidence>
<organism evidence="2 3">
    <name type="scientific">Sphingobium quisquiliarum P25</name>
    <dbReference type="NCBI Taxonomy" id="1329909"/>
    <lineage>
        <taxon>Bacteria</taxon>
        <taxon>Pseudomonadati</taxon>
        <taxon>Pseudomonadota</taxon>
        <taxon>Alphaproteobacteria</taxon>
        <taxon>Sphingomonadales</taxon>
        <taxon>Sphingomonadaceae</taxon>
        <taxon>Sphingobium</taxon>
    </lineage>
</organism>
<dbReference type="PANTHER" id="PTHR34215:SF1">
    <property type="entry name" value="YLXR DOMAIN-CONTAINING PROTEIN"/>
    <property type="match status" value="1"/>
</dbReference>
<comment type="caution">
    <text evidence="2">The sequence shown here is derived from an EMBL/GenBank/DDBJ whole genome shotgun (WGS) entry which is preliminary data.</text>
</comment>
<evidence type="ECO:0000313" key="2">
    <source>
        <dbReference type="EMBL" id="EQB07920.1"/>
    </source>
</evidence>